<proteinExistence type="predicted"/>
<sequence>MSNVINLDDVLATKQDFTYKGETYTFRFSDKMQHALSDAWVKANAYAKQLTNDDKENDDIDKKPVEDQLNFVREALNKEHEIAMDFFVQTIGKEKAEKLYSDLDQSTDGLMFVLGLVKRASEKAIKDAQDAEYPAFDGNEDND</sequence>
<dbReference type="Proteomes" id="UP000019441">
    <property type="component" value="Chromosome"/>
</dbReference>
<gene>
    <name evidence="1" type="ORF">AF91_11005</name>
</gene>
<reference evidence="1 2" key="1">
    <citation type="journal article" date="2014" name="Genome Announc.">
        <title>Whole Genome Sequence of the Probiotic Strain Lactobacillus paracasei N1115, Isolated from Traditional Chinese Fermented Milk.</title>
        <authorList>
            <person name="Wang S."/>
            <person name="Zhu H."/>
            <person name="He F."/>
            <person name="Luo Y."/>
            <person name="Kang Z."/>
            <person name="Lu C."/>
            <person name="Feng L."/>
            <person name="Lu X."/>
            <person name="Xue Y."/>
            <person name="Wang H."/>
        </authorList>
    </citation>
    <scope>NUCLEOTIDE SEQUENCE [LARGE SCALE GENOMIC DNA]</scope>
    <source>
        <strain evidence="1 2">N1115</strain>
    </source>
</reference>
<evidence type="ECO:0000313" key="2">
    <source>
        <dbReference type="Proteomes" id="UP000019441"/>
    </source>
</evidence>
<accession>A0A806LD41</accession>
<dbReference type="RefSeq" id="WP_025376242.1">
    <property type="nucleotide sequence ID" value="NZ_CP007122.1"/>
</dbReference>
<protein>
    <recommendedName>
        <fullName evidence="3">Phage protein</fullName>
    </recommendedName>
</protein>
<organism evidence="1 2">
    <name type="scientific">Lacticaseibacillus paracasei N1115</name>
    <dbReference type="NCBI Taxonomy" id="1446494"/>
    <lineage>
        <taxon>Bacteria</taxon>
        <taxon>Bacillati</taxon>
        <taxon>Bacillota</taxon>
        <taxon>Bacilli</taxon>
        <taxon>Lactobacillales</taxon>
        <taxon>Lactobacillaceae</taxon>
        <taxon>Lacticaseibacillus</taxon>
    </lineage>
</organism>
<dbReference type="AlphaFoldDB" id="A0A806LD41"/>
<evidence type="ECO:0000313" key="1">
    <source>
        <dbReference type="EMBL" id="AHJ34454.1"/>
    </source>
</evidence>
<dbReference type="KEGG" id="lpq:AF91_11005"/>
<evidence type="ECO:0008006" key="3">
    <source>
        <dbReference type="Google" id="ProtNLM"/>
    </source>
</evidence>
<name>A0A806LD41_LACPA</name>
<dbReference type="EMBL" id="CP007122">
    <property type="protein sequence ID" value="AHJ34454.1"/>
    <property type="molecule type" value="Genomic_DNA"/>
</dbReference>